<gene>
    <name evidence="1" type="ORF">GCM10007390_47300</name>
</gene>
<name>A0A8J3D7Y4_9BACT</name>
<evidence type="ECO:0000313" key="1">
    <source>
        <dbReference type="EMBL" id="GHB86337.1"/>
    </source>
</evidence>
<dbReference type="RefSeq" id="WP_189568223.1">
    <property type="nucleotide sequence ID" value="NZ_BMXF01000007.1"/>
</dbReference>
<accession>A0A8J3D7Y4</accession>
<sequence>MKQNFKLPILEQHIIVRRRNRLIVRLLYILLFTSLTAVSQSVAAQEEKSTTVLIAPASQADKSGLSDSSTSKLTRMQQSGTYGLILLVKVGNLAKIQKNGVLTFTIPGFNESAIYKATKVVAYSDSDFTWSGSSANGQQALFICKNGELSGTFRFDGKYFGLYSIEGQVSVLTHLRTDLEINCDVENP</sequence>
<evidence type="ECO:0000313" key="2">
    <source>
        <dbReference type="Proteomes" id="UP000598271"/>
    </source>
</evidence>
<reference evidence="1 2" key="1">
    <citation type="journal article" date="2014" name="Int. J. Syst. Evol. Microbiol.">
        <title>Complete genome sequence of Corynebacterium casei LMG S-19264T (=DSM 44701T), isolated from a smear-ripened cheese.</title>
        <authorList>
            <consortium name="US DOE Joint Genome Institute (JGI-PGF)"/>
            <person name="Walter F."/>
            <person name="Albersmeier A."/>
            <person name="Kalinowski J."/>
            <person name="Ruckert C."/>
        </authorList>
    </citation>
    <scope>NUCLEOTIDE SEQUENCE [LARGE SCALE GENOMIC DNA]</scope>
    <source>
        <strain evidence="1 2">KCTC 12866</strain>
    </source>
</reference>
<protein>
    <submittedName>
        <fullName evidence="1">Uncharacterized protein</fullName>
    </submittedName>
</protein>
<proteinExistence type="predicted"/>
<dbReference type="AlphaFoldDB" id="A0A8J3D7Y4"/>
<comment type="caution">
    <text evidence="1">The sequence shown here is derived from an EMBL/GenBank/DDBJ whole genome shotgun (WGS) entry which is preliminary data.</text>
</comment>
<organism evidence="1 2">
    <name type="scientific">Persicitalea jodogahamensis</name>
    <dbReference type="NCBI Taxonomy" id="402147"/>
    <lineage>
        <taxon>Bacteria</taxon>
        <taxon>Pseudomonadati</taxon>
        <taxon>Bacteroidota</taxon>
        <taxon>Cytophagia</taxon>
        <taxon>Cytophagales</taxon>
        <taxon>Spirosomataceae</taxon>
        <taxon>Persicitalea</taxon>
    </lineage>
</organism>
<keyword evidence="2" id="KW-1185">Reference proteome</keyword>
<dbReference type="EMBL" id="BMXF01000007">
    <property type="protein sequence ID" value="GHB86337.1"/>
    <property type="molecule type" value="Genomic_DNA"/>
</dbReference>
<dbReference type="Proteomes" id="UP000598271">
    <property type="component" value="Unassembled WGS sequence"/>
</dbReference>